<evidence type="ECO:0000313" key="2">
    <source>
        <dbReference type="Proteomes" id="UP000198728"/>
    </source>
</evidence>
<dbReference type="EMBL" id="FOLG01000006">
    <property type="protein sequence ID" value="SFC59276.1"/>
    <property type="molecule type" value="Genomic_DNA"/>
</dbReference>
<proteinExistence type="predicted"/>
<evidence type="ECO:0008006" key="3">
    <source>
        <dbReference type="Google" id="ProtNLM"/>
    </source>
</evidence>
<sequence length="257" mass="27487">MTGLRSFDVACREAGIEPAYVFLKDKRAFKEGWQNLRPTLAEVLEHLGRSQKNSVGVQPASLGCVVLDCDDGDGPEVGAEWAGDAHAVTTPSSSGSARKGHVWVRCDAADAVGNWKFHVEDPIEGEAEGELRTHGGQVRLNPRSVMLLARAVEQGRMRDGPRMSPVAFAGIRTSGSAAASDHVVLDWDGGTEVEFDELPEGLRDRIVEPVGSGDRSEAVASLVWQLLARGLSAASVLSVLAEHCGFAVEKYGDRLEA</sequence>
<gene>
    <name evidence="1" type="ORF">SAMN04488094_106182</name>
</gene>
<dbReference type="AlphaFoldDB" id="A0A1I1KEM5"/>
<keyword evidence="2" id="KW-1185">Reference proteome</keyword>
<dbReference type="Proteomes" id="UP000198728">
    <property type="component" value="Unassembled WGS sequence"/>
</dbReference>
<dbReference type="STRING" id="441112.SAMN04488094_106182"/>
<protein>
    <recommendedName>
        <fullName evidence="3">Bifunctional DNA primase/polymerase, N-terminal</fullName>
    </recommendedName>
</protein>
<organism evidence="1 2">
    <name type="scientific">Tropicimonas isoalkanivorans</name>
    <dbReference type="NCBI Taxonomy" id="441112"/>
    <lineage>
        <taxon>Bacteria</taxon>
        <taxon>Pseudomonadati</taxon>
        <taxon>Pseudomonadota</taxon>
        <taxon>Alphaproteobacteria</taxon>
        <taxon>Rhodobacterales</taxon>
        <taxon>Roseobacteraceae</taxon>
        <taxon>Tropicimonas</taxon>
    </lineage>
</organism>
<reference evidence="1 2" key="1">
    <citation type="submission" date="2016-10" db="EMBL/GenBank/DDBJ databases">
        <authorList>
            <person name="de Groot N.N."/>
        </authorList>
    </citation>
    <scope>NUCLEOTIDE SEQUENCE [LARGE SCALE GENOMIC DNA]</scope>
    <source>
        <strain evidence="1 2">DSM 19548</strain>
    </source>
</reference>
<evidence type="ECO:0000313" key="1">
    <source>
        <dbReference type="EMBL" id="SFC59276.1"/>
    </source>
</evidence>
<name>A0A1I1KEM5_9RHOB</name>
<accession>A0A1I1KEM5</accession>